<dbReference type="GO" id="GO:0005829">
    <property type="term" value="C:cytosol"/>
    <property type="evidence" value="ECO:0007669"/>
    <property type="project" value="TreeGrafter"/>
</dbReference>
<dbReference type="PANTHER" id="PTHR42743">
    <property type="entry name" value="AMINO-ACID AMINOTRANSFERASE"/>
    <property type="match status" value="1"/>
</dbReference>
<dbReference type="NCBIfam" id="NF004761">
    <property type="entry name" value="PRK06092.1"/>
    <property type="match status" value="1"/>
</dbReference>
<comment type="catalytic activity">
    <reaction evidence="9">
        <text>4-amino-4-deoxychorismate = 4-aminobenzoate + pyruvate + H(+)</text>
        <dbReference type="Rhea" id="RHEA:16201"/>
        <dbReference type="ChEBI" id="CHEBI:15361"/>
        <dbReference type="ChEBI" id="CHEBI:15378"/>
        <dbReference type="ChEBI" id="CHEBI:17836"/>
        <dbReference type="ChEBI" id="CHEBI:58406"/>
        <dbReference type="EC" id="4.1.3.38"/>
    </reaction>
</comment>
<evidence type="ECO:0000256" key="12">
    <source>
        <dbReference type="NCBIfam" id="TIGR03461"/>
    </source>
</evidence>
<keyword evidence="4" id="KW-0663">Pyridoxal phosphate</keyword>
<dbReference type="GO" id="GO:0008153">
    <property type="term" value="P:4-aminobenzoate biosynthetic process"/>
    <property type="evidence" value="ECO:0007669"/>
    <property type="project" value="UniProtKB-UniRule"/>
</dbReference>
<keyword evidence="6 13" id="KW-0456">Lyase</keyword>
<dbReference type="Pfam" id="PF01063">
    <property type="entry name" value="Aminotran_4"/>
    <property type="match status" value="1"/>
</dbReference>
<evidence type="ECO:0000256" key="3">
    <source>
        <dbReference type="ARBA" id="ARBA00011738"/>
    </source>
</evidence>
<comment type="subunit">
    <text evidence="3">Homodimer.</text>
</comment>
<dbReference type="InterPro" id="IPR001544">
    <property type="entry name" value="Aminotrans_IV"/>
</dbReference>
<protein>
    <recommendedName>
        <fullName evidence="11 12">Aminodeoxychorismate lyase</fullName>
        <ecNumber evidence="8 12">4.1.3.38</ecNumber>
    </recommendedName>
</protein>
<gene>
    <name evidence="14" type="ORF">SAMN04487855_0246</name>
    <name evidence="13" type="ORF">SAMN05216589_1381</name>
</gene>
<evidence type="ECO:0000256" key="7">
    <source>
        <dbReference type="ARBA" id="ARBA00035633"/>
    </source>
</evidence>
<comment type="cofactor">
    <cofactor evidence="1">
        <name>pyridoxal 5'-phosphate</name>
        <dbReference type="ChEBI" id="CHEBI:597326"/>
    </cofactor>
</comment>
<name>A0A1H9RHQ6_9GAMM</name>
<dbReference type="FunFam" id="3.20.10.10:FF:000002">
    <property type="entry name" value="D-alanine aminotransferase"/>
    <property type="match status" value="1"/>
</dbReference>
<dbReference type="STRING" id="653930.SAMN05216589_1381"/>
<sequence>MDITGMAATRVAECLVNGVPTSAVSARDRGLAYGDGLFETILVRGGKPTLAEWHFQRLALGVQALRLPVDLAVIRSEVEQQALLLGDGLFKLIITRGESLRGYAMPQQPQVTRILQSSPLPSYPAQHAEQGIRLYPCATRLGDQPMLAGLKHLNRLEQVLARSEWQDSVHAEGLVCNLAGDPIEGTMSNLFMRLDDRWVTPALDRCGVRGVMRGFLIEQLAAQGDAVEERSISFDELLRSTEVFCCNSVFGVWPVVALADWQWPVGVHTRDIQTLAKQVLM</sequence>
<keyword evidence="15" id="KW-1185">Reference proteome</keyword>
<evidence type="ECO:0000313" key="16">
    <source>
        <dbReference type="Proteomes" id="UP000186904"/>
    </source>
</evidence>
<dbReference type="CDD" id="cd01559">
    <property type="entry name" value="ADCL_like"/>
    <property type="match status" value="1"/>
</dbReference>
<evidence type="ECO:0000256" key="11">
    <source>
        <dbReference type="ARBA" id="ARBA00069174"/>
    </source>
</evidence>
<dbReference type="InterPro" id="IPR036038">
    <property type="entry name" value="Aminotransferase-like"/>
</dbReference>
<evidence type="ECO:0000256" key="5">
    <source>
        <dbReference type="ARBA" id="ARBA00022909"/>
    </source>
</evidence>
<comment type="pathway">
    <text evidence="7">Cofactor biosynthesis; tetrahydrofolate biosynthesis; 4-aminobenzoate from chorismate: step 2/2.</text>
</comment>
<reference evidence="15 16" key="1">
    <citation type="submission" date="2016-10" db="EMBL/GenBank/DDBJ databases">
        <authorList>
            <person name="de Groot N.N."/>
        </authorList>
    </citation>
    <scope>NUCLEOTIDE SEQUENCE [LARGE SCALE GENOMIC DNA]</scope>
    <source>
        <strain evidence="14 15">CGMCC 1.9095</strain>
        <strain evidence="13 16">DSM 22558</strain>
    </source>
</reference>
<dbReference type="InterPro" id="IPR050571">
    <property type="entry name" value="Class-IV_PLP-Dep_Aminotrnsfr"/>
</dbReference>
<dbReference type="Gene3D" id="3.20.10.10">
    <property type="entry name" value="D-amino Acid Aminotransferase, subunit A, domain 2"/>
    <property type="match status" value="1"/>
</dbReference>
<keyword evidence="5" id="KW-0289">Folate biosynthesis</keyword>
<proteinExistence type="inferred from homology"/>
<dbReference type="AlphaFoldDB" id="A0A1H9RHQ6"/>
<dbReference type="NCBIfam" id="TIGR03461">
    <property type="entry name" value="pabC_Proteo"/>
    <property type="match status" value="1"/>
</dbReference>
<dbReference type="SUPFAM" id="SSF56752">
    <property type="entry name" value="D-aminoacid aminotransferase-like PLP-dependent enzymes"/>
    <property type="match status" value="1"/>
</dbReference>
<dbReference type="GO" id="GO:0046656">
    <property type="term" value="P:folic acid biosynthetic process"/>
    <property type="evidence" value="ECO:0007669"/>
    <property type="project" value="UniProtKB-KW"/>
</dbReference>
<dbReference type="GO" id="GO:0008696">
    <property type="term" value="F:4-amino-4-deoxychorismate lyase activity"/>
    <property type="evidence" value="ECO:0007669"/>
    <property type="project" value="UniProtKB-UniRule"/>
</dbReference>
<dbReference type="EMBL" id="FOUA01000001">
    <property type="protein sequence ID" value="SFL58543.1"/>
    <property type="molecule type" value="Genomic_DNA"/>
</dbReference>
<dbReference type="InterPro" id="IPR043131">
    <property type="entry name" value="BCAT-like_N"/>
</dbReference>
<dbReference type="Proteomes" id="UP000186904">
    <property type="component" value="Unassembled WGS sequence"/>
</dbReference>
<comment type="function">
    <text evidence="10">Involved in the biosynthesis of p-aminobenzoate (PABA), a precursor of tetrahydrofolate. Converts 4-amino-4-deoxychorismate into 4-aminobenzoate (PABA) and pyruvate.</text>
</comment>
<evidence type="ECO:0000256" key="10">
    <source>
        <dbReference type="ARBA" id="ARBA00054027"/>
    </source>
</evidence>
<dbReference type="InterPro" id="IPR017824">
    <property type="entry name" value="Aminodeoxychorismate_lyase_IV"/>
</dbReference>
<evidence type="ECO:0000256" key="2">
    <source>
        <dbReference type="ARBA" id="ARBA00009320"/>
    </source>
</evidence>
<dbReference type="EC" id="4.1.3.38" evidence="8 12"/>
<evidence type="ECO:0000313" key="13">
    <source>
        <dbReference type="EMBL" id="SER71509.1"/>
    </source>
</evidence>
<evidence type="ECO:0000313" key="14">
    <source>
        <dbReference type="EMBL" id="SFL58543.1"/>
    </source>
</evidence>
<evidence type="ECO:0000256" key="1">
    <source>
        <dbReference type="ARBA" id="ARBA00001933"/>
    </source>
</evidence>
<dbReference type="EMBL" id="FOGN01000001">
    <property type="protein sequence ID" value="SER71509.1"/>
    <property type="molecule type" value="Genomic_DNA"/>
</dbReference>
<evidence type="ECO:0000313" key="15">
    <source>
        <dbReference type="Proteomes" id="UP000186599"/>
    </source>
</evidence>
<dbReference type="Proteomes" id="UP000186599">
    <property type="component" value="Unassembled WGS sequence"/>
</dbReference>
<evidence type="ECO:0000256" key="8">
    <source>
        <dbReference type="ARBA" id="ARBA00035676"/>
    </source>
</evidence>
<dbReference type="InterPro" id="IPR043132">
    <property type="entry name" value="BCAT-like_C"/>
</dbReference>
<dbReference type="PANTHER" id="PTHR42743:SF2">
    <property type="entry name" value="AMINODEOXYCHORISMATE LYASE"/>
    <property type="match status" value="1"/>
</dbReference>
<organism evidence="13 16">
    <name type="scientific">Halopseudomonas bauzanensis</name>
    <dbReference type="NCBI Taxonomy" id="653930"/>
    <lineage>
        <taxon>Bacteria</taxon>
        <taxon>Pseudomonadati</taxon>
        <taxon>Pseudomonadota</taxon>
        <taxon>Gammaproteobacteria</taxon>
        <taxon>Pseudomonadales</taxon>
        <taxon>Pseudomonadaceae</taxon>
        <taxon>Halopseudomonas</taxon>
    </lineage>
</organism>
<evidence type="ECO:0000256" key="4">
    <source>
        <dbReference type="ARBA" id="ARBA00022898"/>
    </source>
</evidence>
<dbReference type="Gene3D" id="3.30.470.10">
    <property type="match status" value="1"/>
</dbReference>
<dbReference type="GO" id="GO:0030170">
    <property type="term" value="F:pyridoxal phosphate binding"/>
    <property type="evidence" value="ECO:0007669"/>
    <property type="project" value="InterPro"/>
</dbReference>
<comment type="similarity">
    <text evidence="2">Belongs to the class-IV pyridoxal-phosphate-dependent aminotransferase family.</text>
</comment>
<accession>A0A1H9RHQ6</accession>
<evidence type="ECO:0000256" key="9">
    <source>
        <dbReference type="ARBA" id="ARBA00049529"/>
    </source>
</evidence>
<evidence type="ECO:0000256" key="6">
    <source>
        <dbReference type="ARBA" id="ARBA00023239"/>
    </source>
</evidence>